<dbReference type="EMBL" id="FNDJ01000002">
    <property type="protein sequence ID" value="SDH32118.1"/>
    <property type="molecule type" value="Genomic_DNA"/>
</dbReference>
<dbReference type="Gene3D" id="1.10.10.10">
    <property type="entry name" value="Winged helix-like DNA-binding domain superfamily/Winged helix DNA-binding domain"/>
    <property type="match status" value="1"/>
</dbReference>
<evidence type="ECO:0000256" key="1">
    <source>
        <dbReference type="ARBA" id="ARBA00023015"/>
    </source>
</evidence>
<dbReference type="InterPro" id="IPR036388">
    <property type="entry name" value="WH-like_DNA-bd_sf"/>
</dbReference>
<dbReference type="Pfam" id="PF25583">
    <property type="entry name" value="WCX"/>
    <property type="match status" value="1"/>
</dbReference>
<protein>
    <submittedName>
        <fullName evidence="4">Predicted DNA-binding transcriptional regulator YafY, contains an HTH and WYL domains</fullName>
    </submittedName>
</protein>
<dbReference type="AlphaFoldDB" id="A0A1G8BG26"/>
<dbReference type="InterPro" id="IPR036390">
    <property type="entry name" value="WH_DNA-bd_sf"/>
</dbReference>
<keyword evidence="4" id="KW-0238">DNA-binding</keyword>
<proteinExistence type="predicted"/>
<dbReference type="InterPro" id="IPR026881">
    <property type="entry name" value="WYL_dom"/>
</dbReference>
<accession>A0A1G8BG26</accession>
<dbReference type="InterPro" id="IPR001034">
    <property type="entry name" value="DeoR_HTH"/>
</dbReference>
<dbReference type="PROSITE" id="PS52050">
    <property type="entry name" value="WYL"/>
    <property type="match status" value="1"/>
</dbReference>
<organism evidence="4 5">
    <name type="scientific">Nonomuraea jiangxiensis</name>
    <dbReference type="NCBI Taxonomy" id="633440"/>
    <lineage>
        <taxon>Bacteria</taxon>
        <taxon>Bacillati</taxon>
        <taxon>Actinomycetota</taxon>
        <taxon>Actinomycetes</taxon>
        <taxon>Streptosporangiales</taxon>
        <taxon>Streptosporangiaceae</taxon>
        <taxon>Nonomuraea</taxon>
    </lineage>
</organism>
<dbReference type="Proteomes" id="UP000199202">
    <property type="component" value="Unassembled WGS sequence"/>
</dbReference>
<dbReference type="Pfam" id="PF13280">
    <property type="entry name" value="WYL"/>
    <property type="match status" value="1"/>
</dbReference>
<evidence type="ECO:0000259" key="3">
    <source>
        <dbReference type="PROSITE" id="PS51000"/>
    </source>
</evidence>
<dbReference type="InterPro" id="IPR057727">
    <property type="entry name" value="WCX_dom"/>
</dbReference>
<reference evidence="4 5" key="1">
    <citation type="submission" date="2016-10" db="EMBL/GenBank/DDBJ databases">
        <authorList>
            <person name="de Groot N.N."/>
        </authorList>
    </citation>
    <scope>NUCLEOTIDE SEQUENCE [LARGE SCALE GENOMIC DNA]</scope>
    <source>
        <strain evidence="4 5">CGMCC 4.6533</strain>
    </source>
</reference>
<keyword evidence="5" id="KW-1185">Reference proteome</keyword>
<sequence>MDAMLDTAARLLKLLSLLQAHREWSGPELSARLGVSTRTIRYDVERLRSLGYPVHATPGVAGGYRLGAGAALPPLLLDDDEAVAVAVGLGRAAGGGVEGIEETSVRALAKLEQVLPSRLRRRVSALNAYTVQVPMGGTPATVAPEVLTMIANAARDHERIRFDYTGHEGEATVRDVEPHRLVHRRGRWYLVGYDVERRDWRTFRVDRLRPRTPGGPRFTPRELPEGGDVAGYVEKGVSTAMWRHRATVLLHAPAERMSALPLGLDVEPVDEVSCLVKLGGDDLPGMAVWIGFLGVDFEVLDPPELAEHVLRLSERYRRAAAPRPGTEAAGPE</sequence>
<dbReference type="GO" id="GO:0003677">
    <property type="term" value="F:DNA binding"/>
    <property type="evidence" value="ECO:0007669"/>
    <property type="project" value="UniProtKB-KW"/>
</dbReference>
<dbReference type="PROSITE" id="PS51000">
    <property type="entry name" value="HTH_DEOR_2"/>
    <property type="match status" value="1"/>
</dbReference>
<evidence type="ECO:0000313" key="5">
    <source>
        <dbReference type="Proteomes" id="UP000199202"/>
    </source>
</evidence>
<dbReference type="Pfam" id="PF08279">
    <property type="entry name" value="HTH_11"/>
    <property type="match status" value="1"/>
</dbReference>
<keyword evidence="2" id="KW-0804">Transcription</keyword>
<evidence type="ECO:0000313" key="4">
    <source>
        <dbReference type="EMBL" id="SDH32118.1"/>
    </source>
</evidence>
<keyword evidence="1" id="KW-0805">Transcription regulation</keyword>
<gene>
    <name evidence="4" type="ORF">SAMN05421869_10225</name>
</gene>
<dbReference type="PANTHER" id="PTHR34580">
    <property type="match status" value="1"/>
</dbReference>
<dbReference type="InterPro" id="IPR051534">
    <property type="entry name" value="CBASS_pafABC_assoc_protein"/>
</dbReference>
<name>A0A1G8BG26_9ACTN</name>
<dbReference type="InterPro" id="IPR013196">
    <property type="entry name" value="HTH_11"/>
</dbReference>
<dbReference type="GO" id="GO:0003700">
    <property type="term" value="F:DNA-binding transcription factor activity"/>
    <property type="evidence" value="ECO:0007669"/>
    <property type="project" value="InterPro"/>
</dbReference>
<dbReference type="STRING" id="633440.SAMN05421869_10225"/>
<feature type="domain" description="HTH deoR-type" evidence="3">
    <location>
        <begin position="7"/>
        <end position="62"/>
    </location>
</feature>
<evidence type="ECO:0000256" key="2">
    <source>
        <dbReference type="ARBA" id="ARBA00023163"/>
    </source>
</evidence>
<dbReference type="PANTHER" id="PTHR34580:SF3">
    <property type="entry name" value="PROTEIN PAFB"/>
    <property type="match status" value="1"/>
</dbReference>
<dbReference type="SUPFAM" id="SSF46785">
    <property type="entry name" value="Winged helix' DNA-binding domain"/>
    <property type="match status" value="1"/>
</dbReference>